<dbReference type="HAMAP" id="MF_01325_B">
    <property type="entry name" value="Ribosomal_uL3_B"/>
    <property type="match status" value="1"/>
</dbReference>
<evidence type="ECO:0000256" key="2">
    <source>
        <dbReference type="ARBA" id="ARBA00011838"/>
    </source>
</evidence>
<dbReference type="Gene3D" id="2.40.30.10">
    <property type="entry name" value="Translation factors"/>
    <property type="match status" value="1"/>
</dbReference>
<dbReference type="RefSeq" id="YP_009297323.1">
    <property type="nucleotide sequence ID" value="NC_031175.1"/>
</dbReference>
<dbReference type="SUPFAM" id="SSF50447">
    <property type="entry name" value="Translation proteins"/>
    <property type="match status" value="1"/>
</dbReference>
<dbReference type="GO" id="GO:0006412">
    <property type="term" value="P:translation"/>
    <property type="evidence" value="ECO:0007669"/>
    <property type="project" value="InterPro"/>
</dbReference>
<keyword evidence="6" id="KW-0687">Ribonucleoprotein</keyword>
<proteinExistence type="inferred from homology"/>
<name>A0A1C9CE54_PORSO</name>
<dbReference type="GO" id="GO:0022625">
    <property type="term" value="C:cytosolic large ribosomal subunit"/>
    <property type="evidence" value="ECO:0007669"/>
    <property type="project" value="TreeGrafter"/>
</dbReference>
<dbReference type="InterPro" id="IPR019927">
    <property type="entry name" value="Ribosomal_uL3_bac/org-type"/>
</dbReference>
<dbReference type="Pfam" id="PF00297">
    <property type="entry name" value="Ribosomal_L3"/>
    <property type="match status" value="1"/>
</dbReference>
<evidence type="ECO:0000256" key="5">
    <source>
        <dbReference type="ARBA" id="ARBA00022980"/>
    </source>
</evidence>
<dbReference type="Gene3D" id="3.30.160.810">
    <property type="match status" value="1"/>
</dbReference>
<dbReference type="InterPro" id="IPR000597">
    <property type="entry name" value="Ribosomal_uL3"/>
</dbReference>
<evidence type="ECO:0000256" key="7">
    <source>
        <dbReference type="ARBA" id="ARBA00035213"/>
    </source>
</evidence>
<keyword evidence="4" id="KW-0694">RNA-binding</keyword>
<evidence type="ECO:0000313" key="10">
    <source>
        <dbReference type="EMBL" id="AOM66666.1"/>
    </source>
</evidence>
<dbReference type="PANTHER" id="PTHR11229:SF16">
    <property type="entry name" value="LARGE RIBOSOMAL SUBUNIT PROTEIN UL3C"/>
    <property type="match status" value="1"/>
</dbReference>
<keyword evidence="3" id="KW-0699">rRNA-binding</keyword>
<evidence type="ECO:0000256" key="3">
    <source>
        <dbReference type="ARBA" id="ARBA00022730"/>
    </source>
</evidence>
<comment type="subunit">
    <text evidence="2">Part of the 50S ribosomal subunit.</text>
</comment>
<sequence length="209" mass="22671">MTIGIMGTKIGMTQIFDNNGLAIPVTIIKTGPCFVTQKKTVEKDGYDAIQIGYKIVKPNKLNKPLIGHITKSGTHTLKYLKEYKINHSDSSPDLGDLISVDQLNIGQYVNITGNSIGKGFGSTRKRHNFNFGPMTHGSKNHRAPGSIGAGTTPGRVIPNKRMPGRLGNQRTTIKNLEIIDINTDDNLLIIKGAVPGKRGNLLSIQASKK</sequence>
<reference evidence="10" key="1">
    <citation type="journal article" date="2016" name="BMC Biol.">
        <title>Parallel evolution of highly conserved plastid genome architecture in red seaweeds and seed plants.</title>
        <authorList>
            <person name="Lee J."/>
            <person name="Cho C.H."/>
            <person name="Park S.I."/>
            <person name="Choi J.W."/>
            <person name="Song H.S."/>
            <person name="West J.A."/>
            <person name="Bhattacharya D."/>
            <person name="Yoon H.S."/>
        </authorList>
    </citation>
    <scope>NUCLEOTIDE SEQUENCE</scope>
</reference>
<dbReference type="FunFam" id="3.30.160.810:FF:000001">
    <property type="entry name" value="50S ribosomal protein L3"/>
    <property type="match status" value="1"/>
</dbReference>
<evidence type="ECO:0000256" key="1">
    <source>
        <dbReference type="ARBA" id="ARBA00006540"/>
    </source>
</evidence>
<dbReference type="PANTHER" id="PTHR11229">
    <property type="entry name" value="50S RIBOSOMAL PROTEIN L3"/>
    <property type="match status" value="1"/>
</dbReference>
<dbReference type="EMBL" id="KX284720">
    <property type="protein sequence ID" value="AOM66666.1"/>
    <property type="molecule type" value="Genomic_DNA"/>
</dbReference>
<evidence type="ECO:0000256" key="6">
    <source>
        <dbReference type="ARBA" id="ARBA00023274"/>
    </source>
</evidence>
<protein>
    <recommendedName>
        <fullName evidence="7">Large ribosomal subunit protein uL3c</fullName>
    </recommendedName>
    <alternativeName>
        <fullName evidence="8">50S ribosomal protein L3, chloroplastic</fullName>
    </alternativeName>
</protein>
<keyword evidence="5 10" id="KW-0689">Ribosomal protein</keyword>
<dbReference type="NCBIfam" id="TIGR03625">
    <property type="entry name" value="L3_bact"/>
    <property type="match status" value="1"/>
</dbReference>
<dbReference type="GO" id="GO:0019843">
    <property type="term" value="F:rRNA binding"/>
    <property type="evidence" value="ECO:0007669"/>
    <property type="project" value="UniProtKB-KW"/>
</dbReference>
<dbReference type="FunFam" id="2.40.30.10:FF:000065">
    <property type="entry name" value="50S ribosomal protein L3, chloroplastic"/>
    <property type="match status" value="1"/>
</dbReference>
<geneLocation type="plastid" evidence="10"/>
<dbReference type="GeneID" id="29073804"/>
<comment type="similarity">
    <text evidence="1">Belongs to the universal ribosomal protein uL3 family.</text>
</comment>
<keyword evidence="10" id="KW-0934">Plastid</keyword>
<gene>
    <name evidence="10" type="primary">rpl3</name>
    <name evidence="10" type="ORF">Psor_191</name>
</gene>
<dbReference type="GO" id="GO:0003735">
    <property type="term" value="F:structural constituent of ribosome"/>
    <property type="evidence" value="ECO:0007669"/>
    <property type="project" value="InterPro"/>
</dbReference>
<feature type="region of interest" description="Disordered" evidence="9">
    <location>
        <begin position="133"/>
        <end position="153"/>
    </location>
</feature>
<accession>A0A1C9CE54</accession>
<evidence type="ECO:0000256" key="4">
    <source>
        <dbReference type="ARBA" id="ARBA00022884"/>
    </source>
</evidence>
<dbReference type="InterPro" id="IPR009000">
    <property type="entry name" value="Transl_B-barrel_sf"/>
</dbReference>
<evidence type="ECO:0000256" key="9">
    <source>
        <dbReference type="SAM" id="MobiDB-lite"/>
    </source>
</evidence>
<organism evidence="10">
    <name type="scientific">Porphyridium sordidum</name>
    <name type="common">Red alga</name>
    <dbReference type="NCBI Taxonomy" id="28024"/>
    <lineage>
        <taxon>Eukaryota</taxon>
        <taxon>Rhodophyta</taxon>
        <taxon>Bangiophyceae</taxon>
        <taxon>Porphyridiales</taxon>
        <taxon>Porphyridiaceae</taxon>
        <taxon>Porphyridium</taxon>
    </lineage>
</organism>
<dbReference type="AlphaFoldDB" id="A0A1C9CE54"/>
<evidence type="ECO:0000256" key="8">
    <source>
        <dbReference type="ARBA" id="ARBA00035503"/>
    </source>
</evidence>